<dbReference type="Gene3D" id="1.50.40.10">
    <property type="entry name" value="Mitochondrial carrier domain"/>
    <property type="match status" value="1"/>
</dbReference>
<dbReference type="Pfam" id="PF00153">
    <property type="entry name" value="Mito_carr"/>
    <property type="match status" value="2"/>
</dbReference>
<evidence type="ECO:0000256" key="9">
    <source>
        <dbReference type="PROSITE-ProRule" id="PRU00282"/>
    </source>
</evidence>
<dbReference type="InterPro" id="IPR023395">
    <property type="entry name" value="MCP_dom_sf"/>
</dbReference>
<accession>A0AAD2CHA4</accession>
<keyword evidence="3 10" id="KW-0813">Transport</keyword>
<dbReference type="PANTHER" id="PTHR46650:SF1">
    <property type="entry name" value="PEROXISOMAL ADENINE NUCLEOTIDE TRANSPORTER 1"/>
    <property type="match status" value="1"/>
</dbReference>
<dbReference type="InterPro" id="IPR045900">
    <property type="entry name" value="Peroxisomal_Ade_carrier"/>
</dbReference>
<organism evidence="12 13">
    <name type="scientific">Cylindrotheca closterium</name>
    <dbReference type="NCBI Taxonomy" id="2856"/>
    <lineage>
        <taxon>Eukaryota</taxon>
        <taxon>Sar</taxon>
        <taxon>Stramenopiles</taxon>
        <taxon>Ochrophyta</taxon>
        <taxon>Bacillariophyta</taxon>
        <taxon>Bacillariophyceae</taxon>
        <taxon>Bacillariophycidae</taxon>
        <taxon>Bacillariales</taxon>
        <taxon>Bacillariaceae</taxon>
        <taxon>Cylindrotheca</taxon>
    </lineage>
</organism>
<evidence type="ECO:0000256" key="5">
    <source>
        <dbReference type="ARBA" id="ARBA00022737"/>
    </source>
</evidence>
<dbReference type="GO" id="GO:0015217">
    <property type="term" value="F:ADP transmembrane transporter activity"/>
    <property type="evidence" value="ECO:0007669"/>
    <property type="project" value="InterPro"/>
</dbReference>
<evidence type="ECO:0000256" key="10">
    <source>
        <dbReference type="RuleBase" id="RU000488"/>
    </source>
</evidence>
<reference evidence="12" key="1">
    <citation type="submission" date="2023-08" db="EMBL/GenBank/DDBJ databases">
        <authorList>
            <person name="Audoor S."/>
            <person name="Bilcke G."/>
        </authorList>
    </citation>
    <scope>NUCLEOTIDE SEQUENCE</scope>
</reference>
<sequence>MSHKDTIASEVVSASLGGAISASILYPLEVLKTKMQASGDTTEEDEEKKGMVEYAKDLYEKEGMAVFFNGIETSAFQSATEKAFYFFAYTTLKNVHSAFRSIIDPRNASKPIGGITNLALGCLAEWAHLPVTMPIDCLTTAIQTSKNENAMALMMTILKEGNMYKGIQAYYVLCFKPALQYTVFEQIKGIMLKSRKEKTLSAAEAFLLGMVARAVATVAVFPFVRAKVVMQSRKKDPSQEGKETSVIELLKETHETGGIPALYQGLGPELTRGVFSAALMLMIKEKISGGVKTALYGPAPAGRRL</sequence>
<gene>
    <name evidence="12" type="ORF">CYCCA115_LOCUS2107</name>
</gene>
<evidence type="ECO:0000256" key="8">
    <source>
        <dbReference type="ARBA" id="ARBA00023140"/>
    </source>
</evidence>
<dbReference type="SUPFAM" id="SSF103506">
    <property type="entry name" value="Mitochondrial carrier"/>
    <property type="match status" value="1"/>
</dbReference>
<proteinExistence type="inferred from homology"/>
<feature type="repeat" description="Solcar" evidence="9">
    <location>
        <begin position="200"/>
        <end position="290"/>
    </location>
</feature>
<comment type="similarity">
    <text evidence="2 10">Belongs to the mitochondrial carrier (TC 2.A.29) family.</text>
</comment>
<evidence type="ECO:0000256" key="6">
    <source>
        <dbReference type="ARBA" id="ARBA00022989"/>
    </source>
</evidence>
<comment type="subcellular location">
    <subcellularLocation>
        <location evidence="1">Peroxisome membrane</location>
        <topology evidence="1">Multi-pass membrane protein</topology>
    </subcellularLocation>
</comment>
<evidence type="ECO:0008006" key="14">
    <source>
        <dbReference type="Google" id="ProtNLM"/>
    </source>
</evidence>
<evidence type="ECO:0000256" key="7">
    <source>
        <dbReference type="ARBA" id="ARBA00023136"/>
    </source>
</evidence>
<dbReference type="GO" id="GO:0006635">
    <property type="term" value="P:fatty acid beta-oxidation"/>
    <property type="evidence" value="ECO:0007669"/>
    <property type="project" value="InterPro"/>
</dbReference>
<dbReference type="InterPro" id="IPR018108">
    <property type="entry name" value="MCP_transmembrane"/>
</dbReference>
<evidence type="ECO:0000313" key="12">
    <source>
        <dbReference type="EMBL" id="CAJ1930827.1"/>
    </source>
</evidence>
<keyword evidence="8" id="KW-0576">Peroxisome</keyword>
<keyword evidence="4 9" id="KW-0812">Transmembrane</keyword>
<evidence type="ECO:0000313" key="13">
    <source>
        <dbReference type="Proteomes" id="UP001295423"/>
    </source>
</evidence>
<evidence type="ECO:0000256" key="3">
    <source>
        <dbReference type="ARBA" id="ARBA00022448"/>
    </source>
</evidence>
<dbReference type="PROSITE" id="PS50920">
    <property type="entry name" value="SOLCAR"/>
    <property type="match status" value="2"/>
</dbReference>
<name>A0AAD2CHA4_9STRA</name>
<evidence type="ECO:0000256" key="11">
    <source>
        <dbReference type="SAM" id="Phobius"/>
    </source>
</evidence>
<dbReference type="AlphaFoldDB" id="A0AAD2CHA4"/>
<dbReference type="GO" id="GO:0005778">
    <property type="term" value="C:peroxisomal membrane"/>
    <property type="evidence" value="ECO:0007669"/>
    <property type="project" value="UniProtKB-SubCell"/>
</dbReference>
<dbReference type="Proteomes" id="UP001295423">
    <property type="component" value="Unassembled WGS sequence"/>
</dbReference>
<keyword evidence="5" id="KW-0677">Repeat</keyword>
<feature type="repeat" description="Solcar" evidence="9">
    <location>
        <begin position="5"/>
        <end position="95"/>
    </location>
</feature>
<evidence type="ECO:0000256" key="2">
    <source>
        <dbReference type="ARBA" id="ARBA00006375"/>
    </source>
</evidence>
<feature type="transmembrane region" description="Helical" evidence="11">
    <location>
        <begin position="205"/>
        <end position="224"/>
    </location>
</feature>
<protein>
    <recommendedName>
        <fullName evidence="14">ADP,ATP carrier protein</fullName>
    </recommendedName>
</protein>
<keyword evidence="6 11" id="KW-1133">Transmembrane helix</keyword>
<comment type="caution">
    <text evidence="12">The sequence shown here is derived from an EMBL/GenBank/DDBJ whole genome shotgun (WGS) entry which is preliminary data.</text>
</comment>
<dbReference type="GO" id="GO:0005347">
    <property type="term" value="F:ATP transmembrane transporter activity"/>
    <property type="evidence" value="ECO:0007669"/>
    <property type="project" value="InterPro"/>
</dbReference>
<evidence type="ECO:0000256" key="1">
    <source>
        <dbReference type="ARBA" id="ARBA00004585"/>
    </source>
</evidence>
<keyword evidence="7 9" id="KW-0472">Membrane</keyword>
<dbReference type="PANTHER" id="PTHR46650">
    <property type="entry name" value="PEROXISOMAL ADENINE NUCLEOTIDE TRANSPORTER 1"/>
    <property type="match status" value="1"/>
</dbReference>
<keyword evidence="13" id="KW-1185">Reference proteome</keyword>
<dbReference type="GO" id="GO:0007031">
    <property type="term" value="P:peroxisome organization"/>
    <property type="evidence" value="ECO:0007669"/>
    <property type="project" value="TreeGrafter"/>
</dbReference>
<evidence type="ECO:0000256" key="4">
    <source>
        <dbReference type="ARBA" id="ARBA00022692"/>
    </source>
</evidence>
<dbReference type="EMBL" id="CAKOGP040000113">
    <property type="protein sequence ID" value="CAJ1930827.1"/>
    <property type="molecule type" value="Genomic_DNA"/>
</dbReference>